<dbReference type="PANTHER" id="PTHR43179:SF12">
    <property type="entry name" value="GALACTOFURANOSYLTRANSFERASE GLFT2"/>
    <property type="match status" value="1"/>
</dbReference>
<comment type="similarity">
    <text evidence="2">Belongs to the glycosyltransferase 2 family.</text>
</comment>
<evidence type="ECO:0000256" key="5">
    <source>
        <dbReference type="SAM" id="Phobius"/>
    </source>
</evidence>
<dbReference type="HOGENOM" id="CLU_070021_0_0_3"/>
<evidence type="ECO:0000259" key="6">
    <source>
        <dbReference type="Pfam" id="PF00535"/>
    </source>
</evidence>
<accession>B7K1I6</accession>
<dbReference type="OrthoDB" id="9811884at2"/>
<keyword evidence="3" id="KW-0328">Glycosyltransferase</keyword>
<dbReference type="PANTHER" id="PTHR43179">
    <property type="entry name" value="RHAMNOSYLTRANSFERASE WBBL"/>
    <property type="match status" value="1"/>
</dbReference>
<dbReference type="KEGG" id="cyp:PCC8801_3565"/>
<dbReference type="Proteomes" id="UP000008204">
    <property type="component" value="Chromosome"/>
</dbReference>
<dbReference type="RefSeq" id="WP_012596786.1">
    <property type="nucleotide sequence ID" value="NC_011726.1"/>
</dbReference>
<reference evidence="8" key="1">
    <citation type="journal article" date="2011" name="MBio">
        <title>Novel metabolic attributes of the genus Cyanothece, comprising a group of unicellular nitrogen-fixing Cyanobacteria.</title>
        <authorList>
            <person name="Bandyopadhyay A."/>
            <person name="Elvitigala T."/>
            <person name="Welsh E."/>
            <person name="Stockel J."/>
            <person name="Liberton M."/>
            <person name="Min H."/>
            <person name="Sherman L.A."/>
            <person name="Pakrasi H.B."/>
        </authorList>
    </citation>
    <scope>NUCLEOTIDE SEQUENCE [LARGE SCALE GENOMIC DNA]</scope>
    <source>
        <strain evidence="8">PCC 8801</strain>
    </source>
</reference>
<dbReference type="Pfam" id="PF00535">
    <property type="entry name" value="Glycos_transf_2"/>
    <property type="match status" value="1"/>
</dbReference>
<evidence type="ECO:0000313" key="7">
    <source>
        <dbReference type="EMBL" id="ACK67528.1"/>
    </source>
</evidence>
<protein>
    <submittedName>
        <fullName evidence="7">Glycosyl transferase family 2</fullName>
    </submittedName>
</protein>
<feature type="transmembrane region" description="Helical" evidence="5">
    <location>
        <begin position="246"/>
        <end position="277"/>
    </location>
</feature>
<keyword evidence="4 7" id="KW-0808">Transferase</keyword>
<dbReference type="eggNOG" id="COG1216">
    <property type="taxonomic scope" value="Bacteria"/>
</dbReference>
<dbReference type="InterPro" id="IPR029044">
    <property type="entry name" value="Nucleotide-diphossugar_trans"/>
</dbReference>
<evidence type="ECO:0000313" key="8">
    <source>
        <dbReference type="Proteomes" id="UP000008204"/>
    </source>
</evidence>
<evidence type="ECO:0000256" key="3">
    <source>
        <dbReference type="ARBA" id="ARBA00022676"/>
    </source>
</evidence>
<keyword evidence="5" id="KW-1133">Transmembrane helix</keyword>
<keyword evidence="8" id="KW-1185">Reference proteome</keyword>
<dbReference type="STRING" id="41431.PCC8801_3565"/>
<sequence>MNHLGIVIIGRNEGERLINCLQSLIKEVTPLNHVPIVYVDSGSTDNSIQAAKDLRVNVIELDTSRPFTAARGRNTGFWWLIQQHPDLDYVQFIDGDCILVSGWLSLALKTLEENQQLAIACGRRREKFPDATPYNRLADMEWNTAVGEAMACGGDALMRVKAIKSVNGFNDSLICGEEPEMCFRLRRQGWKILRLDADMTVHDAAMTQFSQWWTRMVRSGWAVAQGVAMYGASPERYMVRQYYSNWFWGLILPLMALGFPWLTSGLSLLLFLGYPVLGWRIYQNRRRKGDLFSHSRLYAITCVFAKFPHIIGQIKYSITRWQGQQATLIEYKNPLSSNDG</sequence>
<proteinExistence type="inferred from homology"/>
<keyword evidence="5" id="KW-0472">Membrane</keyword>
<evidence type="ECO:0000256" key="2">
    <source>
        <dbReference type="ARBA" id="ARBA00006739"/>
    </source>
</evidence>
<evidence type="ECO:0000256" key="4">
    <source>
        <dbReference type="ARBA" id="ARBA00022679"/>
    </source>
</evidence>
<gene>
    <name evidence="7" type="ordered locus">PCC8801_3565</name>
</gene>
<organism evidence="7 8">
    <name type="scientific">Rippkaea orientalis (strain PCC 8801 / RF-1)</name>
    <name type="common">Cyanothece sp. (strain PCC 8801)</name>
    <dbReference type="NCBI Taxonomy" id="41431"/>
    <lineage>
        <taxon>Bacteria</taxon>
        <taxon>Bacillati</taxon>
        <taxon>Cyanobacteriota</taxon>
        <taxon>Cyanophyceae</taxon>
        <taxon>Oscillatoriophycideae</taxon>
        <taxon>Chroococcales</taxon>
        <taxon>Aphanothecaceae</taxon>
        <taxon>Rippkaea</taxon>
        <taxon>Rippkaea orientalis</taxon>
    </lineage>
</organism>
<dbReference type="InterPro" id="IPR001173">
    <property type="entry name" value="Glyco_trans_2-like"/>
</dbReference>
<comment type="pathway">
    <text evidence="1">Cell wall biogenesis; cell wall polysaccharide biosynthesis.</text>
</comment>
<evidence type="ECO:0000256" key="1">
    <source>
        <dbReference type="ARBA" id="ARBA00004776"/>
    </source>
</evidence>
<name>B7K1I6_RIPO1</name>
<dbReference type="EMBL" id="CP001287">
    <property type="protein sequence ID" value="ACK67528.1"/>
    <property type="molecule type" value="Genomic_DNA"/>
</dbReference>
<dbReference type="SUPFAM" id="SSF53448">
    <property type="entry name" value="Nucleotide-diphospho-sugar transferases"/>
    <property type="match status" value="1"/>
</dbReference>
<dbReference type="Gene3D" id="3.90.550.10">
    <property type="entry name" value="Spore Coat Polysaccharide Biosynthesis Protein SpsA, Chain A"/>
    <property type="match status" value="1"/>
</dbReference>
<keyword evidence="5" id="KW-0812">Transmembrane</keyword>
<feature type="domain" description="Glycosyltransferase 2-like" evidence="6">
    <location>
        <begin position="6"/>
        <end position="139"/>
    </location>
</feature>
<dbReference type="AlphaFoldDB" id="B7K1I6"/>
<dbReference type="GO" id="GO:0016757">
    <property type="term" value="F:glycosyltransferase activity"/>
    <property type="evidence" value="ECO:0007669"/>
    <property type="project" value="UniProtKB-KW"/>
</dbReference>
<dbReference type="CAZy" id="GT2">
    <property type="family name" value="Glycosyltransferase Family 2"/>
</dbReference>